<sequence length="51" mass="5717">MSIVALTLNAIKSVVAAPRAEQRPAIWRLSNDDEDLSKLQRDTAAHSLRRM</sequence>
<dbReference type="RefSeq" id="WP_153544583.1">
    <property type="nucleotide sequence ID" value="NZ_WIXK01000001.1"/>
</dbReference>
<name>A0A844AJY9_9RHOB</name>
<keyword evidence="2" id="KW-1185">Reference proteome</keyword>
<proteinExistence type="predicted"/>
<dbReference type="AlphaFoldDB" id="A0A844AJY9"/>
<protein>
    <submittedName>
        <fullName evidence="1">Uncharacterized protein</fullName>
    </submittedName>
</protein>
<dbReference type="Proteomes" id="UP000436694">
    <property type="component" value="Unassembled WGS sequence"/>
</dbReference>
<gene>
    <name evidence="1" type="ORF">GG681_02125</name>
</gene>
<accession>A0A844AJY9</accession>
<reference evidence="1 2" key="1">
    <citation type="submission" date="2019-10" db="EMBL/GenBank/DDBJ databases">
        <title>Epibacterium sp. nov., isolated from seawater.</title>
        <authorList>
            <person name="Zhang X."/>
            <person name="Li N."/>
        </authorList>
    </citation>
    <scope>NUCLEOTIDE SEQUENCE [LARGE SCALE GENOMIC DNA]</scope>
    <source>
        <strain evidence="1 2">SM1969</strain>
    </source>
</reference>
<dbReference type="EMBL" id="WIXK01000001">
    <property type="protein sequence ID" value="MQY41425.1"/>
    <property type="molecule type" value="Genomic_DNA"/>
</dbReference>
<organism evidence="1 2">
    <name type="scientific">Tritonibacter aquimaris</name>
    <dbReference type="NCBI Taxonomy" id="2663379"/>
    <lineage>
        <taxon>Bacteria</taxon>
        <taxon>Pseudomonadati</taxon>
        <taxon>Pseudomonadota</taxon>
        <taxon>Alphaproteobacteria</taxon>
        <taxon>Rhodobacterales</taxon>
        <taxon>Paracoccaceae</taxon>
        <taxon>Tritonibacter</taxon>
    </lineage>
</organism>
<evidence type="ECO:0000313" key="1">
    <source>
        <dbReference type="EMBL" id="MQY41425.1"/>
    </source>
</evidence>
<evidence type="ECO:0000313" key="2">
    <source>
        <dbReference type="Proteomes" id="UP000436694"/>
    </source>
</evidence>
<comment type="caution">
    <text evidence="1">The sequence shown here is derived from an EMBL/GenBank/DDBJ whole genome shotgun (WGS) entry which is preliminary data.</text>
</comment>